<keyword evidence="2" id="KW-0812">Transmembrane</keyword>
<feature type="compositionally biased region" description="Basic and acidic residues" evidence="1">
    <location>
        <begin position="199"/>
        <end position="211"/>
    </location>
</feature>
<feature type="transmembrane region" description="Helical" evidence="2">
    <location>
        <begin position="6"/>
        <end position="24"/>
    </location>
</feature>
<dbReference type="AlphaFoldDB" id="A0A1D7QTQ5"/>
<dbReference type="Proteomes" id="UP000094463">
    <property type="component" value="Chromosome"/>
</dbReference>
<feature type="transmembrane region" description="Helical" evidence="2">
    <location>
        <begin position="53"/>
        <end position="71"/>
    </location>
</feature>
<proteinExistence type="predicted"/>
<protein>
    <submittedName>
        <fullName evidence="3">Uncharacterized protein</fullName>
    </submittedName>
</protein>
<dbReference type="RefSeq" id="WP_069364451.1">
    <property type="nucleotide sequence ID" value="NZ_CP012502.1"/>
</dbReference>
<name>A0A1D7QTQ5_9BACI</name>
<reference evidence="3 4" key="1">
    <citation type="submission" date="2015-08" db="EMBL/GenBank/DDBJ databases">
        <title>The complete genome sequence of Bacillus beveridgei MLTeJB.</title>
        <authorList>
            <person name="Hanson T.E."/>
            <person name="Mesa C."/>
            <person name="Basesman S.M."/>
            <person name="Oremland R.S."/>
        </authorList>
    </citation>
    <scope>NUCLEOTIDE SEQUENCE [LARGE SCALE GENOMIC DNA]</scope>
    <source>
        <strain evidence="3 4">MLTeJB</strain>
    </source>
</reference>
<feature type="region of interest" description="Disordered" evidence="1">
    <location>
        <begin position="99"/>
        <end position="211"/>
    </location>
</feature>
<dbReference type="EMBL" id="CP012502">
    <property type="protein sequence ID" value="AOM82348.1"/>
    <property type="molecule type" value="Genomic_DNA"/>
</dbReference>
<evidence type="ECO:0000256" key="2">
    <source>
        <dbReference type="SAM" id="Phobius"/>
    </source>
</evidence>
<keyword evidence="2" id="KW-1133">Transmembrane helix</keyword>
<accession>A0A1D7QTQ5</accession>
<feature type="compositionally biased region" description="Basic and acidic residues" evidence="1">
    <location>
        <begin position="171"/>
        <end position="191"/>
    </location>
</feature>
<sequence>MTTVLFFIVGWGLLFVLLLLLPSIFPRKTTAVLALISGITAMLMITAEVWVSWQMALVTGILLIAVFSFLVSRKVAIAEDTEEEAGELYPERVSYQRFERSSQSQQAVRATEPEEAAGHETGTEDARQPDESKSDRRLNRFVVDPEDETAETDPDPSGRSRLIIEDEDATLTERKPLNEDDSVPLKRRDASMDAEEFSEDKTDDGPSEDKK</sequence>
<evidence type="ECO:0000313" key="3">
    <source>
        <dbReference type="EMBL" id="AOM82348.1"/>
    </source>
</evidence>
<organism evidence="3 4">
    <name type="scientific">Salisediminibacterium beveridgei</name>
    <dbReference type="NCBI Taxonomy" id="632773"/>
    <lineage>
        <taxon>Bacteria</taxon>
        <taxon>Bacillati</taxon>
        <taxon>Bacillota</taxon>
        <taxon>Bacilli</taxon>
        <taxon>Bacillales</taxon>
        <taxon>Bacillaceae</taxon>
        <taxon>Salisediminibacterium</taxon>
    </lineage>
</organism>
<feature type="transmembrane region" description="Helical" evidence="2">
    <location>
        <begin position="31"/>
        <end position="47"/>
    </location>
</feature>
<keyword evidence="2" id="KW-0472">Membrane</keyword>
<evidence type="ECO:0000256" key="1">
    <source>
        <dbReference type="SAM" id="MobiDB-lite"/>
    </source>
</evidence>
<keyword evidence="4" id="KW-1185">Reference proteome</keyword>
<dbReference type="KEGG" id="bbev:BBEV_0979"/>
<feature type="compositionally biased region" description="Basic and acidic residues" evidence="1">
    <location>
        <begin position="116"/>
        <end position="138"/>
    </location>
</feature>
<gene>
    <name evidence="3" type="ORF">BBEV_0979</name>
</gene>
<dbReference type="STRING" id="632773.BBEV_0979"/>
<evidence type="ECO:0000313" key="4">
    <source>
        <dbReference type="Proteomes" id="UP000094463"/>
    </source>
</evidence>
<feature type="compositionally biased region" description="Acidic residues" evidence="1">
    <location>
        <begin position="144"/>
        <end position="154"/>
    </location>
</feature>